<dbReference type="InterPro" id="IPR008620">
    <property type="entry name" value="FixH"/>
</dbReference>
<sequence length="150" mass="16199">MAELTGKHVFAITVGAFAVIIGVNLLLAFKAVSTFPGLEVQNSYVASQGFNTRKAAQEALGWHMAPSYAAGRVDLAFTDRDGVPVQVTELEVLIGRTTSTMDDARPVFVAMGDVYTTELPLARGKWMVKVTAKSLDGTLFEQRSELFVQG</sequence>
<dbReference type="KEGG" id="taw:EI545_08640"/>
<accession>A0A3S8U5M0</accession>
<feature type="transmembrane region" description="Helical" evidence="1">
    <location>
        <begin position="9"/>
        <end position="29"/>
    </location>
</feature>
<gene>
    <name evidence="2" type="ORF">EI545_08640</name>
</gene>
<dbReference type="Proteomes" id="UP000282002">
    <property type="component" value="Chromosome"/>
</dbReference>
<evidence type="ECO:0000256" key="1">
    <source>
        <dbReference type="SAM" id="Phobius"/>
    </source>
</evidence>
<protein>
    <submittedName>
        <fullName evidence="2">Nitrogen fixation protein FixH</fullName>
    </submittedName>
</protein>
<name>A0A3S8U5M0_9RHOB</name>
<keyword evidence="1" id="KW-0472">Membrane</keyword>
<dbReference type="Pfam" id="PF05751">
    <property type="entry name" value="FixH"/>
    <property type="match status" value="1"/>
</dbReference>
<evidence type="ECO:0000313" key="3">
    <source>
        <dbReference type="Proteomes" id="UP000282002"/>
    </source>
</evidence>
<organism evidence="2 3">
    <name type="scientific">Tabrizicola piscis</name>
    <dbReference type="NCBI Taxonomy" id="2494374"/>
    <lineage>
        <taxon>Bacteria</taxon>
        <taxon>Pseudomonadati</taxon>
        <taxon>Pseudomonadota</taxon>
        <taxon>Alphaproteobacteria</taxon>
        <taxon>Rhodobacterales</taxon>
        <taxon>Paracoccaceae</taxon>
        <taxon>Tabrizicola</taxon>
    </lineage>
</organism>
<dbReference type="OrthoDB" id="1495896at2"/>
<dbReference type="EMBL" id="CP034328">
    <property type="protein sequence ID" value="AZL58903.1"/>
    <property type="molecule type" value="Genomic_DNA"/>
</dbReference>
<keyword evidence="1" id="KW-1133">Transmembrane helix</keyword>
<reference evidence="2 3" key="1">
    <citation type="submission" date="2018-12" db="EMBL/GenBank/DDBJ databases">
        <title>Complete genome sequencing of Tabrizicola sp. K13M18.</title>
        <authorList>
            <person name="Bae J.-W."/>
        </authorList>
    </citation>
    <scope>NUCLEOTIDE SEQUENCE [LARGE SCALE GENOMIC DNA]</scope>
    <source>
        <strain evidence="2 3">K13M18</strain>
    </source>
</reference>
<dbReference type="RefSeq" id="WP_125325101.1">
    <property type="nucleotide sequence ID" value="NZ_CP034328.1"/>
</dbReference>
<evidence type="ECO:0000313" key="2">
    <source>
        <dbReference type="EMBL" id="AZL58903.1"/>
    </source>
</evidence>
<dbReference type="PIRSF" id="PIRSF011386">
    <property type="entry name" value="FixH"/>
    <property type="match status" value="1"/>
</dbReference>
<dbReference type="InterPro" id="IPR018037">
    <property type="entry name" value="FixH_proteobacterial"/>
</dbReference>
<keyword evidence="3" id="KW-1185">Reference proteome</keyword>
<proteinExistence type="predicted"/>
<dbReference type="AlphaFoldDB" id="A0A3S8U5M0"/>
<keyword evidence="1" id="KW-0812">Transmembrane</keyword>